<organism evidence="10 11">
    <name type="scientific">Amycolatopsis xylanica</name>
    <dbReference type="NCBI Taxonomy" id="589385"/>
    <lineage>
        <taxon>Bacteria</taxon>
        <taxon>Bacillati</taxon>
        <taxon>Actinomycetota</taxon>
        <taxon>Actinomycetes</taxon>
        <taxon>Pseudonocardiales</taxon>
        <taxon>Pseudonocardiaceae</taxon>
        <taxon>Amycolatopsis</taxon>
    </lineage>
</organism>
<keyword evidence="4 8" id="KW-0812">Transmembrane</keyword>
<feature type="region of interest" description="Disordered" evidence="7">
    <location>
        <begin position="722"/>
        <end position="741"/>
    </location>
</feature>
<dbReference type="Gene3D" id="1.20.1640.10">
    <property type="entry name" value="Multidrug efflux transporter AcrB transmembrane domain"/>
    <property type="match status" value="2"/>
</dbReference>
<feature type="transmembrane region" description="Helical" evidence="8">
    <location>
        <begin position="173"/>
        <end position="192"/>
    </location>
</feature>
<feature type="transmembrane region" description="Helical" evidence="8">
    <location>
        <begin position="277"/>
        <end position="296"/>
    </location>
</feature>
<evidence type="ECO:0000313" key="11">
    <source>
        <dbReference type="Proteomes" id="UP000199515"/>
    </source>
</evidence>
<protein>
    <submittedName>
        <fullName evidence="10">Putative drug exporter of the RND superfamily</fullName>
    </submittedName>
</protein>
<keyword evidence="11" id="KW-1185">Reference proteome</keyword>
<evidence type="ECO:0000259" key="9">
    <source>
        <dbReference type="PROSITE" id="PS50156"/>
    </source>
</evidence>
<dbReference type="InterPro" id="IPR000731">
    <property type="entry name" value="SSD"/>
</dbReference>
<sequence>MKEFTKRKSKNVLYAAIAILFVTLGVGIGVVPHLSGGGFDASDTESARTTEKLEKEFKVGESDAVFLLTAKTGTVDGPEAAADGSSIAGDLKREPMVKSVVSYWEAKQLGGLRSNDGASAIVIVQLDGSQNDKSEWLRSMHERYDAHQGAVGVRIGGNAEVFRAIQDQIMADLLLAEAIAVPISMLLLLFVFRSVMAALLPIAMGALSACVTLAVLRLLTTFTEVSIFSLNLTSALALGLGIDYALLIVTRYREELALGRTVDDAVKRTMKTAGRTVLFSGMTVALSLGTLLLFPLPFLRSFGFAAVPVVFVAMLGALLVLPAMLKLLGHKVEKGSLHRLPSINPSERSWERLSQWTIRHKAPVALAGVIGLALLAIPFFHVSIGKSDDRVLPQDASVRAVGQEIRGNFPGNTAFPVNVYLPELGKAPADQQALNELSVKISGLPEIGLVRGGEGIYEKGKLVQPMPGVAAVMSTEHSSFLSVLLRPDIEVYSTEAADAITKIRELGGAQHAMVGGESARLVDNKDVIGQRLPIAIGLIILFTLILVFLLTGSVVVPIKALVLNLLSLTATFGVMVWGFQDGNLAGLLGFTSSGYLDNAMPVLMFCAAFGLSMDYELFLVARIREEYLKSGDNNTAVVEGIKKTGAVFTSAALLLAVVFAGLIASKVSIIQMAGLGIVLAILLDATLIRSILVPSLMSLMGKANWWAPGFLRKVHNRFQLSEGPAAGEPDQAPKVRDAVNH</sequence>
<dbReference type="PANTHER" id="PTHR33406">
    <property type="entry name" value="MEMBRANE PROTEIN MJ1562-RELATED"/>
    <property type="match status" value="1"/>
</dbReference>
<feature type="domain" description="SSD" evidence="9">
    <location>
        <begin position="196"/>
        <end position="327"/>
    </location>
</feature>
<feature type="transmembrane region" description="Helical" evidence="8">
    <location>
        <begin position="534"/>
        <end position="556"/>
    </location>
</feature>
<feature type="transmembrane region" description="Helical" evidence="8">
    <location>
        <begin position="644"/>
        <end position="663"/>
    </location>
</feature>
<evidence type="ECO:0000256" key="1">
    <source>
        <dbReference type="ARBA" id="ARBA00004651"/>
    </source>
</evidence>
<dbReference type="InterPro" id="IPR050545">
    <property type="entry name" value="Mycobact_MmpL"/>
</dbReference>
<dbReference type="STRING" id="589385.SAMN05421504_108210"/>
<evidence type="ECO:0000256" key="5">
    <source>
        <dbReference type="ARBA" id="ARBA00022989"/>
    </source>
</evidence>
<gene>
    <name evidence="10" type="ORF">SAMN05421504_108210</name>
</gene>
<keyword evidence="5 8" id="KW-1133">Transmembrane helix</keyword>
<feature type="compositionally biased region" description="Basic and acidic residues" evidence="7">
    <location>
        <begin position="731"/>
        <end position="741"/>
    </location>
</feature>
<evidence type="ECO:0000256" key="6">
    <source>
        <dbReference type="ARBA" id="ARBA00023136"/>
    </source>
</evidence>
<evidence type="ECO:0000256" key="3">
    <source>
        <dbReference type="ARBA" id="ARBA00022475"/>
    </source>
</evidence>
<evidence type="ECO:0000256" key="7">
    <source>
        <dbReference type="SAM" id="MobiDB-lite"/>
    </source>
</evidence>
<dbReference type="OrthoDB" id="7051771at2"/>
<accession>A0A1H3PH84</accession>
<proteinExistence type="inferred from homology"/>
<dbReference type="EMBL" id="FNON01000008">
    <property type="protein sequence ID" value="SDZ00348.1"/>
    <property type="molecule type" value="Genomic_DNA"/>
</dbReference>
<evidence type="ECO:0000256" key="2">
    <source>
        <dbReference type="ARBA" id="ARBA00010157"/>
    </source>
</evidence>
<dbReference type="PANTHER" id="PTHR33406:SF11">
    <property type="entry name" value="MEMBRANE PROTEIN SCO6666-RELATED"/>
    <property type="match status" value="1"/>
</dbReference>
<dbReference type="GO" id="GO:0005886">
    <property type="term" value="C:plasma membrane"/>
    <property type="evidence" value="ECO:0007669"/>
    <property type="project" value="UniProtKB-SubCell"/>
</dbReference>
<dbReference type="InterPro" id="IPR004869">
    <property type="entry name" value="MMPL_dom"/>
</dbReference>
<feature type="transmembrane region" description="Helical" evidence="8">
    <location>
        <begin position="561"/>
        <end position="579"/>
    </location>
</feature>
<name>A0A1H3PH84_9PSEU</name>
<evidence type="ECO:0000256" key="4">
    <source>
        <dbReference type="ARBA" id="ARBA00022692"/>
    </source>
</evidence>
<keyword evidence="6 8" id="KW-0472">Membrane</keyword>
<dbReference type="SUPFAM" id="SSF82866">
    <property type="entry name" value="Multidrug efflux transporter AcrB transmembrane domain"/>
    <property type="match status" value="2"/>
</dbReference>
<feature type="transmembrane region" description="Helical" evidence="8">
    <location>
        <begin position="362"/>
        <end position="384"/>
    </location>
</feature>
<feature type="transmembrane region" description="Helical" evidence="8">
    <location>
        <begin position="199"/>
        <end position="219"/>
    </location>
</feature>
<dbReference type="PROSITE" id="PS50156">
    <property type="entry name" value="SSD"/>
    <property type="match status" value="1"/>
</dbReference>
<dbReference type="RefSeq" id="WP_091295610.1">
    <property type="nucleotide sequence ID" value="NZ_FNON01000008.1"/>
</dbReference>
<reference evidence="10 11" key="1">
    <citation type="submission" date="2016-10" db="EMBL/GenBank/DDBJ databases">
        <authorList>
            <person name="de Groot N.N."/>
        </authorList>
    </citation>
    <scope>NUCLEOTIDE SEQUENCE [LARGE SCALE GENOMIC DNA]</scope>
    <source>
        <strain evidence="10 11">CPCC 202699</strain>
    </source>
</reference>
<feature type="transmembrane region" description="Helical" evidence="8">
    <location>
        <begin position="669"/>
        <end position="692"/>
    </location>
</feature>
<comment type="subcellular location">
    <subcellularLocation>
        <location evidence="1">Cell membrane</location>
        <topology evidence="1">Multi-pass membrane protein</topology>
    </subcellularLocation>
</comment>
<evidence type="ECO:0000313" key="10">
    <source>
        <dbReference type="EMBL" id="SDZ00348.1"/>
    </source>
</evidence>
<feature type="transmembrane region" description="Helical" evidence="8">
    <location>
        <begin position="225"/>
        <end position="250"/>
    </location>
</feature>
<feature type="transmembrane region" description="Helical" evidence="8">
    <location>
        <begin position="302"/>
        <end position="325"/>
    </location>
</feature>
<comment type="similarity">
    <text evidence="2">Belongs to the resistance-nodulation-cell division (RND) (TC 2.A.6) family. MmpL subfamily.</text>
</comment>
<dbReference type="Pfam" id="PF03176">
    <property type="entry name" value="MMPL"/>
    <property type="match status" value="2"/>
</dbReference>
<dbReference type="Proteomes" id="UP000199515">
    <property type="component" value="Unassembled WGS sequence"/>
</dbReference>
<feature type="transmembrane region" description="Helical" evidence="8">
    <location>
        <begin position="599"/>
        <end position="623"/>
    </location>
</feature>
<feature type="transmembrane region" description="Helical" evidence="8">
    <location>
        <begin position="12"/>
        <end position="34"/>
    </location>
</feature>
<dbReference type="AlphaFoldDB" id="A0A1H3PH84"/>
<evidence type="ECO:0000256" key="8">
    <source>
        <dbReference type="SAM" id="Phobius"/>
    </source>
</evidence>
<keyword evidence="3" id="KW-1003">Cell membrane</keyword>